<keyword evidence="6" id="KW-1133">Transmembrane helix</keyword>
<evidence type="ECO:0000256" key="3">
    <source>
        <dbReference type="ARBA" id="ARBA00022679"/>
    </source>
</evidence>
<evidence type="ECO:0000256" key="5">
    <source>
        <dbReference type="ARBA" id="ARBA00022968"/>
    </source>
</evidence>
<dbReference type="AlphaFoldDB" id="A0AAV4D5G3"/>
<protein>
    <recommendedName>
        <fullName evidence="9">Hexosyltransferase</fullName>
        <ecNumber evidence="9">2.4.1.-</ecNumber>
    </recommendedName>
</protein>
<evidence type="ECO:0000313" key="13">
    <source>
        <dbReference type="EMBL" id="GFO39401.1"/>
    </source>
</evidence>
<dbReference type="InterPro" id="IPR029044">
    <property type="entry name" value="Nucleotide-diphossugar_trans"/>
</dbReference>
<evidence type="ECO:0000256" key="10">
    <source>
        <dbReference type="SAM" id="Coils"/>
    </source>
</evidence>
<evidence type="ECO:0000256" key="7">
    <source>
        <dbReference type="ARBA" id="ARBA00023034"/>
    </source>
</evidence>
<dbReference type="EMBL" id="BLXT01007492">
    <property type="protein sequence ID" value="GFO39401.1"/>
    <property type="molecule type" value="Genomic_DNA"/>
</dbReference>
<dbReference type="GO" id="GO:0047238">
    <property type="term" value="F:glucuronosyl-N-acetylgalactosaminyl-proteoglycan 4-beta-N-acetylgalactosaminyltransferase activity"/>
    <property type="evidence" value="ECO:0007669"/>
    <property type="project" value="TreeGrafter"/>
</dbReference>
<dbReference type="Proteomes" id="UP000735302">
    <property type="component" value="Unassembled WGS sequence"/>
</dbReference>
<feature type="chain" id="PRO_5043831237" description="Hexosyltransferase" evidence="12">
    <location>
        <begin position="24"/>
        <end position="849"/>
    </location>
</feature>
<dbReference type="Gene3D" id="3.90.550.10">
    <property type="entry name" value="Spore Coat Polysaccharide Biosynthesis Protein SpsA, Chain A"/>
    <property type="match status" value="1"/>
</dbReference>
<name>A0AAV4D5G3_9GAST</name>
<dbReference type="Pfam" id="PF05679">
    <property type="entry name" value="CHGN"/>
    <property type="match status" value="1"/>
</dbReference>
<organism evidence="13 14">
    <name type="scientific">Plakobranchus ocellatus</name>
    <dbReference type="NCBI Taxonomy" id="259542"/>
    <lineage>
        <taxon>Eukaryota</taxon>
        <taxon>Metazoa</taxon>
        <taxon>Spiralia</taxon>
        <taxon>Lophotrochozoa</taxon>
        <taxon>Mollusca</taxon>
        <taxon>Gastropoda</taxon>
        <taxon>Heterobranchia</taxon>
        <taxon>Euthyneura</taxon>
        <taxon>Panpulmonata</taxon>
        <taxon>Sacoglossa</taxon>
        <taxon>Placobranchoidea</taxon>
        <taxon>Plakobranchidae</taxon>
        <taxon>Plakobranchus</taxon>
    </lineage>
</organism>
<dbReference type="PANTHER" id="PTHR12369:SF45">
    <property type="entry name" value="HEXOSYLTRANSFERASE"/>
    <property type="match status" value="1"/>
</dbReference>
<evidence type="ECO:0000256" key="9">
    <source>
        <dbReference type="RuleBase" id="RU364016"/>
    </source>
</evidence>
<dbReference type="GO" id="GO:0032580">
    <property type="term" value="C:Golgi cisterna membrane"/>
    <property type="evidence" value="ECO:0007669"/>
    <property type="project" value="UniProtKB-SubCell"/>
</dbReference>
<evidence type="ECO:0000256" key="2">
    <source>
        <dbReference type="ARBA" id="ARBA00009239"/>
    </source>
</evidence>
<dbReference type="SUPFAM" id="SSF53448">
    <property type="entry name" value="Nucleotide-diphospho-sugar transferases"/>
    <property type="match status" value="1"/>
</dbReference>
<evidence type="ECO:0000256" key="1">
    <source>
        <dbReference type="ARBA" id="ARBA00004447"/>
    </source>
</evidence>
<feature type="signal peptide" evidence="12">
    <location>
        <begin position="1"/>
        <end position="23"/>
    </location>
</feature>
<evidence type="ECO:0000256" key="12">
    <source>
        <dbReference type="SAM" id="SignalP"/>
    </source>
</evidence>
<sequence length="849" mass="96878">MKTMPRFLLLLFGLSVFTMMFIARCGLNMDSQLINSRPNGLPSSATGTPGERALREVMRRKEVEHIRDKSMMQEKIRQLENQLAKVQNQVVNMTAILDTAAKQQSQGDSLNNNDNNFNNVNDNSIKNDNYIYVQDAGLDHLEEEKETLDRKWFGPAQKDFNLLENLNHIPGQPGSQSDNVNGGRRNSFWDTDSLLQRQPLPALGDGRMAQRLPAFGNGRVISTNDRNPLIDMTGRRPALHNLGRGADQLRNGPVNNVRYMSPEEIDRLKLERVGGPIFPRDPINFDSKPFDHRRVDFGMAAVDRHALGLREDQISNELSRRQNVKEMGRLPHSAPAGEAAVGPGKVFMDSALGLDKNAQHSLNTAQHLELNKNAFFQTPSYKAEEHARYIQERMDAAEIFHGQAYKTEFEVIPFNRFIINRIYMVDPGLGKRVVERPIGSKKKDVNEILLQAVEALNRNRSDSNLPKYTFDHFVEGIYRSDPASGAHYELYFVNLDDGNVQIPSGLRSDPNHQQYLYTNSYVRLSMFRPFSPPVSVKQHVIKTGPDWINLILPLSGRVDTFKVFMDQFEAVCIKQDRRVYLTVVYFGTEGLTDVKAIMSRTAKMNKFKHMKLVTLNETFTRGRGLQIGALNWRGGADVLMFFCDVDIMFMPEFLERCRLNSEKGKRVYYPIVFSLYNPKIVYSLQDLPMPSLQEQLVLSKDTGFWRDFGYGMTCQYRSDFLKIKGFDEQITGWGGEDVLLYQKFIRSEYFVVRATDPAIFHLWHEKFCDPNLSAQQYRSCIRSKALNEASHSQLGLLAFKDEIDVHRSVNEKNVFPLGNAALGQPAASYVNSNEAMKKQQQFLNAQLKP</sequence>
<dbReference type="EC" id="2.4.1.-" evidence="9"/>
<evidence type="ECO:0000256" key="8">
    <source>
        <dbReference type="ARBA" id="ARBA00023136"/>
    </source>
</evidence>
<proteinExistence type="inferred from homology"/>
<dbReference type="InterPro" id="IPR051227">
    <property type="entry name" value="CS_glycosyltransferase"/>
</dbReference>
<accession>A0AAV4D5G3</accession>
<feature type="region of interest" description="Disordered" evidence="11">
    <location>
        <begin position="170"/>
        <end position="192"/>
    </location>
</feature>
<evidence type="ECO:0000313" key="14">
    <source>
        <dbReference type="Proteomes" id="UP000735302"/>
    </source>
</evidence>
<keyword evidence="3 9" id="KW-0808">Transferase</keyword>
<evidence type="ECO:0000256" key="11">
    <source>
        <dbReference type="SAM" id="MobiDB-lite"/>
    </source>
</evidence>
<keyword evidence="5 9" id="KW-0735">Signal-anchor</keyword>
<comment type="caution">
    <text evidence="13">The sequence shown here is derived from an EMBL/GenBank/DDBJ whole genome shotgun (WGS) entry which is preliminary data.</text>
</comment>
<keyword evidence="4" id="KW-0812">Transmembrane</keyword>
<keyword evidence="10" id="KW-0175">Coiled coil</keyword>
<dbReference type="PANTHER" id="PTHR12369">
    <property type="entry name" value="CHONDROITIN SYNTHASE"/>
    <property type="match status" value="1"/>
</dbReference>
<dbReference type="InterPro" id="IPR008428">
    <property type="entry name" value="Chond_GalNAc"/>
</dbReference>
<keyword evidence="12" id="KW-0732">Signal</keyword>
<feature type="coiled-coil region" evidence="10">
    <location>
        <begin position="62"/>
        <end position="96"/>
    </location>
</feature>
<gene>
    <name evidence="13" type="ORF">PoB_006590600</name>
</gene>
<evidence type="ECO:0000256" key="4">
    <source>
        <dbReference type="ARBA" id="ARBA00022692"/>
    </source>
</evidence>
<evidence type="ECO:0000256" key="6">
    <source>
        <dbReference type="ARBA" id="ARBA00022989"/>
    </source>
</evidence>
<keyword evidence="14" id="KW-1185">Reference proteome</keyword>
<keyword evidence="7 9" id="KW-0333">Golgi apparatus</keyword>
<keyword evidence="8" id="KW-0472">Membrane</keyword>
<comment type="similarity">
    <text evidence="2 9">Belongs to the chondroitin N-acetylgalactosaminyltransferase family.</text>
</comment>
<comment type="subcellular location">
    <subcellularLocation>
        <location evidence="1 9">Golgi apparatus</location>
        <location evidence="1 9">Golgi stack membrane</location>
        <topology evidence="1 9">Single-pass type II membrane protein</topology>
    </subcellularLocation>
</comment>
<reference evidence="13 14" key="1">
    <citation type="journal article" date="2021" name="Elife">
        <title>Chloroplast acquisition without the gene transfer in kleptoplastic sea slugs, Plakobranchus ocellatus.</title>
        <authorList>
            <person name="Maeda T."/>
            <person name="Takahashi S."/>
            <person name="Yoshida T."/>
            <person name="Shimamura S."/>
            <person name="Takaki Y."/>
            <person name="Nagai Y."/>
            <person name="Toyoda A."/>
            <person name="Suzuki Y."/>
            <person name="Arimoto A."/>
            <person name="Ishii H."/>
            <person name="Satoh N."/>
            <person name="Nishiyama T."/>
            <person name="Hasebe M."/>
            <person name="Maruyama T."/>
            <person name="Minagawa J."/>
            <person name="Obokata J."/>
            <person name="Shigenobu S."/>
        </authorList>
    </citation>
    <scope>NUCLEOTIDE SEQUENCE [LARGE SCALE GENOMIC DNA]</scope>
</reference>